<evidence type="ECO:0008006" key="3">
    <source>
        <dbReference type="Google" id="ProtNLM"/>
    </source>
</evidence>
<gene>
    <name evidence="1" type="ORF">Q31a_03000</name>
</gene>
<evidence type="ECO:0000313" key="2">
    <source>
        <dbReference type="Proteomes" id="UP000318017"/>
    </source>
</evidence>
<accession>A0A518G098</accession>
<sequence length="737" mass="79380">MHEALALCHCHTARFSAFGKRYITRTKLTPRFVPPATNESLPQPPYPSHHVIPPRHPPADPSMNLNFRSLPCAALLFMALHQTTTSLCAQIPSIEVRALSQAVAQAGSQIELSIAAGEHTGDLQKLLFSTPGINAEQGSTPAENPSEPAAPSGIFKVTIPPQAPAGICEVRAVGRLGVSNPRALVITQQPVVKISADHSTLLTSQDLSSQELLTDKIIVAHCQPQKRNYYRISLSAGETLRVSCYAQALDSLATPTLSLLSPQSEELSRSRATGSWPAEISYQTQEAGEYYLAVHDFLFGGGVEYAYALEHKIDSGKAPPSPMELDQLLRPTLEGTATSFHIDQIAAHSIATEQVLANSQTPPFAIPFQLQSDLNQTTFDFRATQAQPLWIEVSSAAYGQLTDPNLILYQLPASQDTNTAAQPTRITQQDDAPQIGDAAVKLTRRDPQFVWTAPADGTYQLELRDNESGSRPAEATQFRVSATPLHPDFELLAYRNSLTNNPAASHPFGSNLLTEGAETIRILVVRKHGFSGAVEVSAEGLPDGLLAPPIVIPENGSEGSLTLFRAAESTAWMGPVQIHGHSQSDANTAAIAQPATIVWAASPVHNSVRSRLTSELWIGANSSEAAPLSAQLGSQEILEVAQGGKLSIPIQLHRQPGGQADCLFRPQHLPPKTSVADVTIAAAQSEGTIELVVAADAPIGEFTFWLQNETKIKWEEKELTTWIPTLPQRVRITPAAP</sequence>
<dbReference type="EMBL" id="CP036298">
    <property type="protein sequence ID" value="QDV22021.1"/>
    <property type="molecule type" value="Genomic_DNA"/>
</dbReference>
<dbReference type="Gene3D" id="2.60.120.380">
    <property type="match status" value="1"/>
</dbReference>
<organism evidence="1 2">
    <name type="scientific">Aureliella helgolandensis</name>
    <dbReference type="NCBI Taxonomy" id="2527968"/>
    <lineage>
        <taxon>Bacteria</taxon>
        <taxon>Pseudomonadati</taxon>
        <taxon>Planctomycetota</taxon>
        <taxon>Planctomycetia</taxon>
        <taxon>Pirellulales</taxon>
        <taxon>Pirellulaceae</taxon>
        <taxon>Aureliella</taxon>
    </lineage>
</organism>
<dbReference type="KEGG" id="ahel:Q31a_03000"/>
<dbReference type="AlphaFoldDB" id="A0A518G098"/>
<protein>
    <recommendedName>
        <fullName evidence="3">Peptidase C-terminal archaeal/bacterial domain-containing protein</fullName>
    </recommendedName>
</protein>
<dbReference type="Proteomes" id="UP000318017">
    <property type="component" value="Chromosome"/>
</dbReference>
<proteinExistence type="predicted"/>
<evidence type="ECO:0000313" key="1">
    <source>
        <dbReference type="EMBL" id="QDV22021.1"/>
    </source>
</evidence>
<reference evidence="1 2" key="1">
    <citation type="submission" date="2019-02" db="EMBL/GenBank/DDBJ databases">
        <title>Deep-cultivation of Planctomycetes and their phenomic and genomic characterization uncovers novel biology.</title>
        <authorList>
            <person name="Wiegand S."/>
            <person name="Jogler M."/>
            <person name="Boedeker C."/>
            <person name="Pinto D."/>
            <person name="Vollmers J."/>
            <person name="Rivas-Marin E."/>
            <person name="Kohn T."/>
            <person name="Peeters S.H."/>
            <person name="Heuer A."/>
            <person name="Rast P."/>
            <person name="Oberbeckmann S."/>
            <person name="Bunk B."/>
            <person name="Jeske O."/>
            <person name="Meyerdierks A."/>
            <person name="Storesund J.E."/>
            <person name="Kallscheuer N."/>
            <person name="Luecker S."/>
            <person name="Lage O.M."/>
            <person name="Pohl T."/>
            <person name="Merkel B.J."/>
            <person name="Hornburger P."/>
            <person name="Mueller R.-W."/>
            <person name="Bruemmer F."/>
            <person name="Labrenz M."/>
            <person name="Spormann A.M."/>
            <person name="Op den Camp H."/>
            <person name="Overmann J."/>
            <person name="Amann R."/>
            <person name="Jetten M.S.M."/>
            <person name="Mascher T."/>
            <person name="Medema M.H."/>
            <person name="Devos D.P."/>
            <person name="Kaster A.-K."/>
            <person name="Ovreas L."/>
            <person name="Rohde M."/>
            <person name="Galperin M.Y."/>
            <person name="Jogler C."/>
        </authorList>
    </citation>
    <scope>NUCLEOTIDE SEQUENCE [LARGE SCALE GENOMIC DNA]</scope>
    <source>
        <strain evidence="1 2">Q31a</strain>
    </source>
</reference>
<keyword evidence="2" id="KW-1185">Reference proteome</keyword>
<name>A0A518G098_9BACT</name>